<comment type="caution">
    <text evidence="6">The sequence shown here is derived from an EMBL/GenBank/DDBJ whole genome shotgun (WGS) entry which is preliminary data.</text>
</comment>
<dbReference type="GO" id="GO:0048487">
    <property type="term" value="F:beta-tubulin binding"/>
    <property type="evidence" value="ECO:0007669"/>
    <property type="project" value="InterPro"/>
</dbReference>
<dbReference type="InterPro" id="IPR033162">
    <property type="entry name" value="TBCD"/>
</dbReference>
<dbReference type="Pfam" id="PF25767">
    <property type="entry name" value="ARM_TBCD_2nd"/>
    <property type="match status" value="1"/>
</dbReference>
<dbReference type="PANTHER" id="PTHR12658:SF0">
    <property type="entry name" value="TUBULIN-SPECIFIC CHAPERONE D"/>
    <property type="match status" value="1"/>
</dbReference>
<dbReference type="AlphaFoldDB" id="A0A834XTG6"/>
<dbReference type="GO" id="GO:0070830">
    <property type="term" value="P:bicellular tight junction assembly"/>
    <property type="evidence" value="ECO:0007669"/>
    <property type="project" value="TreeGrafter"/>
</dbReference>
<feature type="domain" description="Tubulin-folding cofactor D ARM repeats" evidence="5">
    <location>
        <begin position="270"/>
        <end position="516"/>
    </location>
</feature>
<dbReference type="GO" id="GO:0016328">
    <property type="term" value="C:lateral plasma membrane"/>
    <property type="evidence" value="ECO:0007669"/>
    <property type="project" value="TreeGrafter"/>
</dbReference>
<name>A0A834XTG6_APHGI</name>
<dbReference type="GO" id="GO:0000226">
    <property type="term" value="P:microtubule cytoskeleton organization"/>
    <property type="evidence" value="ECO:0007669"/>
    <property type="project" value="TreeGrafter"/>
</dbReference>
<reference evidence="6 7" key="1">
    <citation type="submission" date="2020-08" db="EMBL/GenBank/DDBJ databases">
        <title>Aphidius gifuensis genome sequencing and assembly.</title>
        <authorList>
            <person name="Du Z."/>
        </authorList>
    </citation>
    <scope>NUCLEOTIDE SEQUENCE [LARGE SCALE GENOMIC DNA]</scope>
    <source>
        <strain evidence="6">YNYX2018</strain>
        <tissue evidence="6">Adults</tissue>
    </source>
</reference>
<dbReference type="InterPro" id="IPR058033">
    <property type="entry name" value="ARM_TBCD_2nd"/>
</dbReference>
<gene>
    <name evidence="6" type="ORF">HCN44_002874</name>
</gene>
<evidence type="ECO:0000256" key="1">
    <source>
        <dbReference type="ARBA" id="ARBA00006853"/>
    </source>
</evidence>
<dbReference type="GO" id="GO:0007021">
    <property type="term" value="P:tubulin complex assembly"/>
    <property type="evidence" value="ECO:0007669"/>
    <property type="project" value="InterPro"/>
</dbReference>
<dbReference type="GO" id="GO:0034333">
    <property type="term" value="P:adherens junction assembly"/>
    <property type="evidence" value="ECO:0007669"/>
    <property type="project" value="TreeGrafter"/>
</dbReference>
<dbReference type="EMBL" id="JACMRX010000004">
    <property type="protein sequence ID" value="KAF7991312.1"/>
    <property type="molecule type" value="Genomic_DNA"/>
</dbReference>
<protein>
    <recommendedName>
        <fullName evidence="2">Tubulin-specific chaperone D</fullName>
    </recommendedName>
</protein>
<feature type="domain" description="Tubulin-folding cofactor D C-terminal" evidence="4">
    <location>
        <begin position="876"/>
        <end position="1058"/>
    </location>
</feature>
<dbReference type="OrthoDB" id="10253476at2759"/>
<sequence length="1165" mass="133026">MVLNDGPDVETTGCGFNAFTEIEEIKDLINQLKMTDLNDRKIEWNREKFKFILSQYQEQPHLLDPHLDIILNPMLDMIKDDNISEQQKHNVFKYMFTLMSVKTYKKIVTHLPHEVIDLLPVLRLLEKQNPNDLDTWETRYVLLIWLSIISKIPFPLSRLETSDNVKKTETVLFRILDICKIYCMTKDSCPVAAVYLIANFLTRSDVKYPYLEEMIEWCLKCLEQDKDCHGPLAVLASILKHCARQDLKPYCQKLFDKITKLELSNSSGSLVRRYEIKVVQRIGFVLLKPQLAAWRYQKNQQKIGLLSKTSGNDNDNDNNNVDDDIKSKIDDISTMEIDDQDIPPIIEDIIEQLIQGLRDKIITIRWSAAKGIGRIVSRLPVDLADEVVGFVLNLFTGREQDSAWHGGCLALAELGRRGLLLPHRLDDVIPVVLKALVFDEPRAYGSIGAIIRDAACYVCWAFGRAFEPNDFQPYVKKIAATLLIVTCFDREINCRRAASAAFQENVGRQGNFPHGIDISTTADYFEVGVRSHAYLKISVYISKYEEYTIPMIEHLVKKKIGHWDTAIRELTAKALSNLTSSDPQYMIETILPTLIDNLSSIDLNVRHGSIIAIAEIIEALYLHYNTINISDIIGVPELEEIKKIVNTFKLRGQFKGLGGELMKQACAVLIRKLSNCHYPVHETSIIDDWQNLLEECLYHEVAIVKLKSAEAHTSFFNEYYSDKIITNDKRNIIINRYLDNLKSNNQIIRIGVAEAIGYFPVFILKERFNDIFNGLKLCSQITDDTLRWAESRKKALNSLTMIVQTLGADNSNIWSKYVSELYDCYLLALKEYTIDSRGDIGAWVRESVMSGLHILTILISSANLSSSCLTESLMTEIIGGIAQQAVERIDRTRVQAGTVFYALINCQPKLPNIPYHDELIKIFTNDNSNDDINWNNASDIFPRFIKMLDYPVYVDKILRGIIFSVGGLSESLVKYSSVSFFDYLSELNDEKLDELLNKILDIFEDCHKQERMITSIMAFLDRLMSSGCVQSIFDDPDSKIPDRMLQLLKKEKKTITNTKLIISIIKVFCQLLQVRGAVGKQAFLQLSIMLCNKFQGIRKATAVRMYEALTLYGEDMDLSDDNLSKLLTELNGTSWEQPVDILRPKRNYLCELMDVAPPVLVKKTA</sequence>
<dbReference type="Pfam" id="PF23579">
    <property type="entry name" value="ARM_TBCD"/>
    <property type="match status" value="1"/>
</dbReference>
<keyword evidence="7" id="KW-1185">Reference proteome</keyword>
<evidence type="ECO:0000313" key="6">
    <source>
        <dbReference type="EMBL" id="KAF7991312.1"/>
    </source>
</evidence>
<dbReference type="InterPro" id="IPR022577">
    <property type="entry name" value="TBCD_C"/>
</dbReference>
<proteinExistence type="inferred from homology"/>
<evidence type="ECO:0000256" key="3">
    <source>
        <dbReference type="ARBA" id="ARBA00023186"/>
    </source>
</evidence>
<dbReference type="InterPro" id="IPR011989">
    <property type="entry name" value="ARM-like"/>
</dbReference>
<dbReference type="Pfam" id="PF12612">
    <property type="entry name" value="TFCD_C"/>
    <property type="match status" value="1"/>
</dbReference>
<keyword evidence="3" id="KW-0143">Chaperone</keyword>
<dbReference type="PANTHER" id="PTHR12658">
    <property type="entry name" value="BETA-TUBULIN COFACTOR D"/>
    <property type="match status" value="1"/>
</dbReference>
<organism evidence="6 7">
    <name type="scientific">Aphidius gifuensis</name>
    <name type="common">Parasitoid wasp</name>
    <dbReference type="NCBI Taxonomy" id="684658"/>
    <lineage>
        <taxon>Eukaryota</taxon>
        <taxon>Metazoa</taxon>
        <taxon>Ecdysozoa</taxon>
        <taxon>Arthropoda</taxon>
        <taxon>Hexapoda</taxon>
        <taxon>Insecta</taxon>
        <taxon>Pterygota</taxon>
        <taxon>Neoptera</taxon>
        <taxon>Endopterygota</taxon>
        <taxon>Hymenoptera</taxon>
        <taxon>Apocrita</taxon>
        <taxon>Ichneumonoidea</taxon>
        <taxon>Braconidae</taxon>
        <taxon>Aphidiinae</taxon>
        <taxon>Aphidius</taxon>
    </lineage>
</organism>
<evidence type="ECO:0000313" key="7">
    <source>
        <dbReference type="Proteomes" id="UP000639338"/>
    </source>
</evidence>
<dbReference type="InterPro" id="IPR016024">
    <property type="entry name" value="ARM-type_fold"/>
</dbReference>
<evidence type="ECO:0000259" key="5">
    <source>
        <dbReference type="Pfam" id="PF25767"/>
    </source>
</evidence>
<evidence type="ECO:0000256" key="2">
    <source>
        <dbReference type="ARBA" id="ARBA00015003"/>
    </source>
</evidence>
<evidence type="ECO:0000259" key="4">
    <source>
        <dbReference type="Pfam" id="PF12612"/>
    </source>
</evidence>
<dbReference type="Proteomes" id="UP000639338">
    <property type="component" value="Unassembled WGS sequence"/>
</dbReference>
<dbReference type="GO" id="GO:0007023">
    <property type="term" value="P:post-chaperonin tubulin folding pathway"/>
    <property type="evidence" value="ECO:0007669"/>
    <property type="project" value="InterPro"/>
</dbReference>
<accession>A0A834XTG6</accession>
<dbReference type="Gene3D" id="1.25.10.10">
    <property type="entry name" value="Leucine-rich Repeat Variant"/>
    <property type="match status" value="2"/>
</dbReference>
<dbReference type="SUPFAM" id="SSF48371">
    <property type="entry name" value="ARM repeat"/>
    <property type="match status" value="2"/>
</dbReference>
<dbReference type="GO" id="GO:0005096">
    <property type="term" value="F:GTPase activator activity"/>
    <property type="evidence" value="ECO:0007669"/>
    <property type="project" value="InterPro"/>
</dbReference>
<comment type="similarity">
    <text evidence="1">Belongs to the TBCD family.</text>
</comment>